<dbReference type="InterPro" id="IPR039418">
    <property type="entry name" value="LexA-like"/>
</dbReference>
<dbReference type="Gene3D" id="2.10.109.10">
    <property type="entry name" value="Umud Fragment, subunit A"/>
    <property type="match status" value="1"/>
</dbReference>
<dbReference type="InterPro" id="IPR036286">
    <property type="entry name" value="LexA/Signal_pep-like_sf"/>
</dbReference>
<dbReference type="InterPro" id="IPR015927">
    <property type="entry name" value="Peptidase_S24_S26A/B/C"/>
</dbReference>
<dbReference type="CDD" id="cd06529">
    <property type="entry name" value="S24_LexA-like"/>
    <property type="match status" value="1"/>
</dbReference>
<dbReference type="EMBL" id="RAXZ01000008">
    <property type="protein sequence ID" value="RKG52938.1"/>
    <property type="molecule type" value="Genomic_DNA"/>
</dbReference>
<dbReference type="Pfam" id="PF00717">
    <property type="entry name" value="Peptidase_S24"/>
    <property type="match status" value="1"/>
</dbReference>
<dbReference type="Proteomes" id="UP000281084">
    <property type="component" value="Unassembled WGS sequence"/>
</dbReference>
<feature type="domain" description="HTH cro/C1-type" evidence="4">
    <location>
        <begin position="8"/>
        <end position="62"/>
    </location>
</feature>
<evidence type="ECO:0000313" key="6">
    <source>
        <dbReference type="Proteomes" id="UP000281084"/>
    </source>
</evidence>
<sequence length="213" mass="24406">METIGSRIKKLRKEKKLTQGKLGDLVGVSDVTIGFWEKDVNEPKYENLETLSKMLDTSIEYLKYGQHEASESVRDFRPISRMLPVLDYVQAGNWTNVRSLEPHEIEKWLPAPPNAGKNSFYMIVQGTSNAPHFKDGDYICIDPDIDLTSIQTGEMVVVRCDDEATFKALVREPNRMYLQALNPNFQPNIIPLKENCIYKGKYIGKFEPSKKFL</sequence>
<gene>
    <name evidence="5" type="ORF">D7V64_08035</name>
</gene>
<dbReference type="SMART" id="SM00530">
    <property type="entry name" value="HTH_XRE"/>
    <property type="match status" value="1"/>
</dbReference>
<dbReference type="Gene3D" id="1.10.260.40">
    <property type="entry name" value="lambda repressor-like DNA-binding domains"/>
    <property type="match status" value="1"/>
</dbReference>
<dbReference type="SUPFAM" id="SSF51306">
    <property type="entry name" value="LexA/Signal peptidase"/>
    <property type="match status" value="1"/>
</dbReference>
<organism evidence="5 6">
    <name type="scientific">Acinetobacter cumulans</name>
    <dbReference type="NCBI Taxonomy" id="2136182"/>
    <lineage>
        <taxon>Bacteria</taxon>
        <taxon>Pseudomonadati</taxon>
        <taxon>Pseudomonadota</taxon>
        <taxon>Gammaproteobacteria</taxon>
        <taxon>Moraxellales</taxon>
        <taxon>Moraxellaceae</taxon>
        <taxon>Acinetobacter</taxon>
    </lineage>
</organism>
<dbReference type="PANTHER" id="PTHR40661:SF1">
    <property type="entry name" value="HTH CRO_C1-TYPE DOMAIN-CONTAINING PROTEIN"/>
    <property type="match status" value="1"/>
</dbReference>
<reference evidence="5 6" key="1">
    <citation type="submission" date="2018-09" db="EMBL/GenBank/DDBJ databases">
        <title>The draft genome of Acinetobacter spp. strains.</title>
        <authorList>
            <person name="Qin J."/>
            <person name="Feng Y."/>
            <person name="Zong Z."/>
        </authorList>
    </citation>
    <scope>NUCLEOTIDE SEQUENCE [LARGE SCALE GENOMIC DNA]</scope>
    <source>
        <strain evidence="5 6">WCHAc060002</strain>
    </source>
</reference>
<dbReference type="PROSITE" id="PS50943">
    <property type="entry name" value="HTH_CROC1"/>
    <property type="match status" value="1"/>
</dbReference>
<dbReference type="SUPFAM" id="SSF47413">
    <property type="entry name" value="lambda repressor-like DNA-binding domains"/>
    <property type="match status" value="1"/>
</dbReference>
<keyword evidence="1" id="KW-0805">Transcription regulation</keyword>
<name>A0A3A8G2M5_9GAMM</name>
<evidence type="ECO:0000256" key="2">
    <source>
        <dbReference type="ARBA" id="ARBA00023125"/>
    </source>
</evidence>
<dbReference type="InterPro" id="IPR010982">
    <property type="entry name" value="Lambda_DNA-bd_dom_sf"/>
</dbReference>
<comment type="caution">
    <text evidence="5">The sequence shown here is derived from an EMBL/GenBank/DDBJ whole genome shotgun (WGS) entry which is preliminary data.</text>
</comment>
<dbReference type="InterPro" id="IPR001387">
    <property type="entry name" value="Cro/C1-type_HTH"/>
</dbReference>
<evidence type="ECO:0000256" key="3">
    <source>
        <dbReference type="ARBA" id="ARBA00023163"/>
    </source>
</evidence>
<accession>A0A3A8G2M5</accession>
<keyword evidence="3" id="KW-0804">Transcription</keyword>
<dbReference type="CDD" id="cd00093">
    <property type="entry name" value="HTH_XRE"/>
    <property type="match status" value="1"/>
</dbReference>
<dbReference type="Pfam" id="PF01381">
    <property type="entry name" value="HTH_3"/>
    <property type="match status" value="1"/>
</dbReference>
<dbReference type="RefSeq" id="WP_120367365.1">
    <property type="nucleotide sequence ID" value="NZ_RAXZ01000008.1"/>
</dbReference>
<protein>
    <submittedName>
        <fullName evidence="5">Helix-turn-helix domain-containing protein</fullName>
    </submittedName>
</protein>
<keyword evidence="2" id="KW-0238">DNA-binding</keyword>
<proteinExistence type="predicted"/>
<dbReference type="AlphaFoldDB" id="A0A3A8G2M5"/>
<dbReference type="GO" id="GO:0003677">
    <property type="term" value="F:DNA binding"/>
    <property type="evidence" value="ECO:0007669"/>
    <property type="project" value="UniProtKB-KW"/>
</dbReference>
<dbReference type="PANTHER" id="PTHR40661">
    <property type="match status" value="1"/>
</dbReference>
<evidence type="ECO:0000259" key="4">
    <source>
        <dbReference type="PROSITE" id="PS50943"/>
    </source>
</evidence>
<evidence type="ECO:0000256" key="1">
    <source>
        <dbReference type="ARBA" id="ARBA00023015"/>
    </source>
</evidence>
<evidence type="ECO:0000313" key="5">
    <source>
        <dbReference type="EMBL" id="RKG52938.1"/>
    </source>
</evidence>